<evidence type="ECO:0000313" key="2">
    <source>
        <dbReference type="EMBL" id="CAH3172324.1"/>
    </source>
</evidence>
<proteinExistence type="inferred from homology"/>
<comment type="caution">
    <text evidence="2">The sequence shown here is derived from an EMBL/GenBank/DDBJ whole genome shotgun (WGS) entry which is preliminary data.</text>
</comment>
<evidence type="ECO:0000313" key="3">
    <source>
        <dbReference type="Proteomes" id="UP001159405"/>
    </source>
</evidence>
<dbReference type="SUPFAM" id="SSF51735">
    <property type="entry name" value="NAD(P)-binding Rossmann-fold domains"/>
    <property type="match status" value="1"/>
</dbReference>
<dbReference type="EMBL" id="CALNXK010000172">
    <property type="protein sequence ID" value="CAH3172324.1"/>
    <property type="molecule type" value="Genomic_DNA"/>
</dbReference>
<gene>
    <name evidence="2" type="ORF">PLOB_00012880</name>
</gene>
<comment type="similarity">
    <text evidence="1">Belongs to the short-chain dehydrogenases/reductases (SDR) family.</text>
</comment>
<sequence length="86" mass="9404">MSSTTASSRRLEGKVAIVTASTDGWIGFGIAKQLVRDGAKVMISSWKQDRVSSAVSELENQERGCEVKGVVCHVAKPQHRKNLFED</sequence>
<dbReference type="PANTHER" id="PTHR43943:SF2">
    <property type="entry name" value="DEHYDROGENASE_REDUCTASE 4"/>
    <property type="match status" value="1"/>
</dbReference>
<evidence type="ECO:0000256" key="1">
    <source>
        <dbReference type="ARBA" id="ARBA00006484"/>
    </source>
</evidence>
<protein>
    <submittedName>
        <fullName evidence="2">Uncharacterized protein</fullName>
    </submittedName>
</protein>
<reference evidence="2 3" key="1">
    <citation type="submission" date="2022-05" db="EMBL/GenBank/DDBJ databases">
        <authorList>
            <consortium name="Genoscope - CEA"/>
            <person name="William W."/>
        </authorList>
    </citation>
    <scope>NUCLEOTIDE SEQUENCE [LARGE SCALE GENOMIC DNA]</scope>
</reference>
<dbReference type="PANTHER" id="PTHR43943">
    <property type="entry name" value="DEHYDROGENASE/REDUCTASE (SDR FAMILY) MEMBER 4"/>
    <property type="match status" value="1"/>
</dbReference>
<name>A0ABN8R4D7_9CNID</name>
<dbReference type="InterPro" id="IPR002347">
    <property type="entry name" value="SDR_fam"/>
</dbReference>
<dbReference type="Proteomes" id="UP001159405">
    <property type="component" value="Unassembled WGS sequence"/>
</dbReference>
<dbReference type="InterPro" id="IPR036291">
    <property type="entry name" value="NAD(P)-bd_dom_sf"/>
</dbReference>
<keyword evidence="3" id="KW-1185">Reference proteome</keyword>
<accession>A0ABN8R4D7</accession>
<organism evidence="2 3">
    <name type="scientific">Porites lobata</name>
    <dbReference type="NCBI Taxonomy" id="104759"/>
    <lineage>
        <taxon>Eukaryota</taxon>
        <taxon>Metazoa</taxon>
        <taxon>Cnidaria</taxon>
        <taxon>Anthozoa</taxon>
        <taxon>Hexacorallia</taxon>
        <taxon>Scleractinia</taxon>
        <taxon>Fungiina</taxon>
        <taxon>Poritidae</taxon>
        <taxon>Porites</taxon>
    </lineage>
</organism>
<dbReference type="Gene3D" id="3.40.50.720">
    <property type="entry name" value="NAD(P)-binding Rossmann-like Domain"/>
    <property type="match status" value="1"/>
</dbReference>
<dbReference type="Pfam" id="PF00106">
    <property type="entry name" value="adh_short"/>
    <property type="match status" value="1"/>
</dbReference>